<dbReference type="GO" id="GO:0000309">
    <property type="term" value="F:nicotinamide-nucleotide adenylyltransferase activity"/>
    <property type="evidence" value="ECO:0007669"/>
    <property type="project" value="TreeGrafter"/>
</dbReference>
<dbReference type="SUPFAM" id="SSF52374">
    <property type="entry name" value="Nucleotidylyl transferase"/>
    <property type="match status" value="1"/>
</dbReference>
<dbReference type="Pfam" id="PF01467">
    <property type="entry name" value="CTP_transf_like"/>
    <property type="match status" value="1"/>
</dbReference>
<dbReference type="GO" id="GO:0016887">
    <property type="term" value="F:ATP hydrolysis activity"/>
    <property type="evidence" value="ECO:0007669"/>
    <property type="project" value="TreeGrafter"/>
</dbReference>
<keyword evidence="3" id="KW-1185">Reference proteome</keyword>
<dbReference type="InterPro" id="IPR004821">
    <property type="entry name" value="Cyt_trans-like"/>
</dbReference>
<feature type="domain" description="Cytidyltransferase-like" evidence="1">
    <location>
        <begin position="45"/>
        <end position="212"/>
    </location>
</feature>
<name>L8HFG2_ACACF</name>
<dbReference type="GO" id="GO:0005634">
    <property type="term" value="C:nucleus"/>
    <property type="evidence" value="ECO:0007669"/>
    <property type="project" value="TreeGrafter"/>
</dbReference>
<dbReference type="PANTHER" id="PTHR31285">
    <property type="entry name" value="NICOTINAMIDE MONONUCLEOTIDE ADENYLYLTRANSFERASE"/>
    <property type="match status" value="1"/>
</dbReference>
<evidence type="ECO:0000313" key="2">
    <source>
        <dbReference type="EMBL" id="ELR23905.1"/>
    </source>
</evidence>
<proteinExistence type="predicted"/>
<gene>
    <name evidence="2" type="ORF">ACA1_074720</name>
</gene>
<keyword evidence="2" id="KW-0548">Nucleotidyltransferase</keyword>
<dbReference type="Proteomes" id="UP000011083">
    <property type="component" value="Unassembled WGS sequence"/>
</dbReference>
<dbReference type="GO" id="GO:0005737">
    <property type="term" value="C:cytoplasm"/>
    <property type="evidence" value="ECO:0007669"/>
    <property type="project" value="TreeGrafter"/>
</dbReference>
<dbReference type="PANTHER" id="PTHR31285:SF0">
    <property type="entry name" value="NICOTINAMIDE MONONUCLEOTIDE ADENYLYLTRANSFERASE"/>
    <property type="match status" value="1"/>
</dbReference>
<dbReference type="RefSeq" id="XP_004353433.1">
    <property type="nucleotide sequence ID" value="XM_004353381.1"/>
</dbReference>
<dbReference type="EMBL" id="KB007842">
    <property type="protein sequence ID" value="ELR23905.1"/>
    <property type="molecule type" value="Genomic_DNA"/>
</dbReference>
<dbReference type="OMA" id="NTNIDWK"/>
<dbReference type="KEGG" id="acan:ACA1_074720"/>
<dbReference type="InterPro" id="IPR014729">
    <property type="entry name" value="Rossmann-like_a/b/a_fold"/>
</dbReference>
<keyword evidence="2" id="KW-0808">Transferase</keyword>
<dbReference type="OrthoDB" id="25707at2759"/>
<dbReference type="Gene3D" id="3.40.50.620">
    <property type="entry name" value="HUPs"/>
    <property type="match status" value="1"/>
</dbReference>
<organism evidence="2 3">
    <name type="scientific">Acanthamoeba castellanii (strain ATCC 30010 / Neff)</name>
    <dbReference type="NCBI Taxonomy" id="1257118"/>
    <lineage>
        <taxon>Eukaryota</taxon>
        <taxon>Amoebozoa</taxon>
        <taxon>Discosea</taxon>
        <taxon>Longamoebia</taxon>
        <taxon>Centramoebida</taxon>
        <taxon>Acanthamoebidae</taxon>
        <taxon>Acanthamoeba</taxon>
    </lineage>
</organism>
<evidence type="ECO:0000313" key="3">
    <source>
        <dbReference type="Proteomes" id="UP000011083"/>
    </source>
</evidence>
<accession>L8HFG2</accession>
<sequence>MKQRVGPSVRAAFGDLLAGRAGFFVVAEDGSIVPQSAFESRPRLIFPGSFNPLHEGHLALARVAEEVCRPSKPLLFEITAINADKPPLPVETIEERVRQFRGRWPVAITTSPTFFEKARFFPGSTFIIGMDTAVRVLQPRFYDNSEEKMKVGFREFHQTLHCDFMVAGRTVGSGSFMEPEQLEVDDELRPCFAQLISSDRFRHDISSTQIREAKLRTQQSAGCDQRT</sequence>
<dbReference type="GeneID" id="14924890"/>
<reference evidence="2 3" key="1">
    <citation type="journal article" date="2013" name="Genome Biol.">
        <title>Genome of Acanthamoeba castellanii highlights extensive lateral gene transfer and early evolution of tyrosine kinase signaling.</title>
        <authorList>
            <person name="Clarke M."/>
            <person name="Lohan A.J."/>
            <person name="Liu B."/>
            <person name="Lagkouvardos I."/>
            <person name="Roy S."/>
            <person name="Zafar N."/>
            <person name="Bertelli C."/>
            <person name="Schilde C."/>
            <person name="Kianianmomeni A."/>
            <person name="Burglin T.R."/>
            <person name="Frech C."/>
            <person name="Turcotte B."/>
            <person name="Kopec K.O."/>
            <person name="Synnott J.M."/>
            <person name="Choo C."/>
            <person name="Paponov I."/>
            <person name="Finkler A."/>
            <person name="Soon Heng Tan C."/>
            <person name="Hutchins A.P."/>
            <person name="Weinmeier T."/>
            <person name="Rattei T."/>
            <person name="Chu J.S."/>
            <person name="Gimenez G."/>
            <person name="Irimia M."/>
            <person name="Rigden D.J."/>
            <person name="Fitzpatrick D.A."/>
            <person name="Lorenzo-Morales J."/>
            <person name="Bateman A."/>
            <person name="Chiu C.H."/>
            <person name="Tang P."/>
            <person name="Hegemann P."/>
            <person name="Fromm H."/>
            <person name="Raoult D."/>
            <person name="Greub G."/>
            <person name="Miranda-Saavedra D."/>
            <person name="Chen N."/>
            <person name="Nash P."/>
            <person name="Ginger M.L."/>
            <person name="Horn M."/>
            <person name="Schaap P."/>
            <person name="Caler L."/>
            <person name="Loftus B."/>
        </authorList>
    </citation>
    <scope>NUCLEOTIDE SEQUENCE [LARGE SCALE GENOMIC DNA]</scope>
    <source>
        <strain evidence="2 3">Neff</strain>
    </source>
</reference>
<dbReference type="VEuPathDB" id="AmoebaDB:ACA1_074720"/>
<protein>
    <submittedName>
        <fullName evidence="2">Cytidylyltransferase domain containing protein</fullName>
    </submittedName>
</protein>
<dbReference type="AlphaFoldDB" id="L8HFG2"/>
<evidence type="ECO:0000259" key="1">
    <source>
        <dbReference type="Pfam" id="PF01467"/>
    </source>
</evidence>